<organism evidence="1 2">
    <name type="scientific">Entomophthora muscae</name>
    <dbReference type="NCBI Taxonomy" id="34485"/>
    <lineage>
        <taxon>Eukaryota</taxon>
        <taxon>Fungi</taxon>
        <taxon>Fungi incertae sedis</taxon>
        <taxon>Zoopagomycota</taxon>
        <taxon>Entomophthoromycotina</taxon>
        <taxon>Entomophthoromycetes</taxon>
        <taxon>Entomophthorales</taxon>
        <taxon>Entomophthoraceae</taxon>
        <taxon>Entomophthora</taxon>
    </lineage>
</organism>
<evidence type="ECO:0000313" key="1">
    <source>
        <dbReference type="EMBL" id="KAJ9085424.1"/>
    </source>
</evidence>
<keyword evidence="1" id="KW-0808">Transferase</keyword>
<keyword evidence="1" id="KW-0723">Serine/threonine-protein kinase</keyword>
<keyword evidence="1" id="KW-0418">Kinase</keyword>
<comment type="caution">
    <text evidence="1">The sequence shown here is derived from an EMBL/GenBank/DDBJ whole genome shotgun (WGS) entry which is preliminary data.</text>
</comment>
<dbReference type="EMBL" id="QTSX02000763">
    <property type="protein sequence ID" value="KAJ9085424.1"/>
    <property type="molecule type" value="Genomic_DNA"/>
</dbReference>
<evidence type="ECO:0000313" key="2">
    <source>
        <dbReference type="Proteomes" id="UP001165960"/>
    </source>
</evidence>
<proteinExistence type="predicted"/>
<sequence length="349" mass="39188">MSSPPEFPKYIGGCRYQLLQLLGYGANGQVFLGLDCRSSTKVAIKQLPRRGLTPHERRIQDNEASFHQALSHHHNILTLHCVIEENDALYLVLDYCPMGDLFEHVVRQTSLQRKSSQEQNRTMALDIISAVMDCHASGIYHRDLKPENILLMDNEIRLADFGLATTERCSSDVGCGSACYMSPECHMPGPKGVDSAKNDVWSLGIILVNLMSGLNPWKQASVDDDSFRAYLEDQTYLLRTLGISPTFYHLLTRALDVDPDMRCSLPELYALVDSCPTFLASPLQLKTPPPLVTSDEFNYDSDSVYTTSSPVNPIFSLPDDLNFDKDGLYAMYFDHTNSMNYLDQLDAEL</sequence>
<protein>
    <submittedName>
        <fullName evidence="1">Serine/threonine protein kinase</fullName>
    </submittedName>
</protein>
<reference evidence="1" key="1">
    <citation type="submission" date="2022-04" db="EMBL/GenBank/DDBJ databases">
        <title>Genome of the entomopathogenic fungus Entomophthora muscae.</title>
        <authorList>
            <person name="Elya C."/>
            <person name="Lovett B.R."/>
            <person name="Lee E."/>
            <person name="Macias A.M."/>
            <person name="Hajek A.E."/>
            <person name="De Bivort B.L."/>
            <person name="Kasson M.T."/>
            <person name="De Fine Licht H.H."/>
            <person name="Stajich J.E."/>
        </authorList>
    </citation>
    <scope>NUCLEOTIDE SEQUENCE</scope>
    <source>
        <strain evidence="1">Berkeley</strain>
    </source>
</reference>
<name>A0ACC2UF48_9FUNG</name>
<keyword evidence="2" id="KW-1185">Reference proteome</keyword>
<accession>A0ACC2UF48</accession>
<dbReference type="Proteomes" id="UP001165960">
    <property type="component" value="Unassembled WGS sequence"/>
</dbReference>
<gene>
    <name evidence="1" type="primary">SKS1_3</name>
    <name evidence="1" type="ORF">DSO57_1014076</name>
</gene>